<organism evidence="1 2">
    <name type="scientific">Periplaneta americana</name>
    <name type="common">American cockroach</name>
    <name type="synonym">Blatta americana</name>
    <dbReference type="NCBI Taxonomy" id="6978"/>
    <lineage>
        <taxon>Eukaryota</taxon>
        <taxon>Metazoa</taxon>
        <taxon>Ecdysozoa</taxon>
        <taxon>Arthropoda</taxon>
        <taxon>Hexapoda</taxon>
        <taxon>Insecta</taxon>
        <taxon>Pterygota</taxon>
        <taxon>Neoptera</taxon>
        <taxon>Polyneoptera</taxon>
        <taxon>Dictyoptera</taxon>
        <taxon>Blattodea</taxon>
        <taxon>Blattoidea</taxon>
        <taxon>Blattidae</taxon>
        <taxon>Blattinae</taxon>
        <taxon>Periplaneta</taxon>
    </lineage>
</organism>
<proteinExistence type="predicted"/>
<dbReference type="Gene3D" id="3.30.420.10">
    <property type="entry name" value="Ribonuclease H-like superfamily/Ribonuclease H"/>
    <property type="match status" value="1"/>
</dbReference>
<keyword evidence="2" id="KW-1185">Reference proteome</keyword>
<dbReference type="InterPro" id="IPR036397">
    <property type="entry name" value="RNaseH_sf"/>
</dbReference>
<protein>
    <recommendedName>
        <fullName evidence="3">Transposase Tc1-like domain-containing protein</fullName>
    </recommendedName>
</protein>
<comment type="caution">
    <text evidence="1">The sequence shown here is derived from an EMBL/GenBank/DDBJ whole genome shotgun (WGS) entry which is preliminary data.</text>
</comment>
<evidence type="ECO:0008006" key="3">
    <source>
        <dbReference type="Google" id="ProtNLM"/>
    </source>
</evidence>
<name>A0ABQ8SGH8_PERAM</name>
<dbReference type="EMBL" id="JAJSOF020000027">
    <property type="protein sequence ID" value="KAJ4433229.1"/>
    <property type="molecule type" value="Genomic_DNA"/>
</dbReference>
<dbReference type="Proteomes" id="UP001148838">
    <property type="component" value="Unassembled WGS sequence"/>
</dbReference>
<sequence>MDSVKTFNIGSECGRLHESNLQLERPATGPLLIRKHRAARLEFAHQHANWTLEQWSTVLFTDEFRFSMFHRCTGELYSSCTFSHRGSFKGGYIMVRAGSVCRAF</sequence>
<gene>
    <name evidence="1" type="ORF">ANN_15487</name>
</gene>
<accession>A0ABQ8SGH8</accession>
<reference evidence="1 2" key="1">
    <citation type="journal article" date="2022" name="Allergy">
        <title>Genome assembly and annotation of Periplaneta americana reveal a comprehensive cockroach allergen profile.</title>
        <authorList>
            <person name="Wang L."/>
            <person name="Xiong Q."/>
            <person name="Saelim N."/>
            <person name="Wang L."/>
            <person name="Nong W."/>
            <person name="Wan A.T."/>
            <person name="Shi M."/>
            <person name="Liu X."/>
            <person name="Cao Q."/>
            <person name="Hui J.H.L."/>
            <person name="Sookrung N."/>
            <person name="Leung T.F."/>
            <person name="Tungtrongchitr A."/>
            <person name="Tsui S.K.W."/>
        </authorList>
    </citation>
    <scope>NUCLEOTIDE SEQUENCE [LARGE SCALE GENOMIC DNA]</scope>
    <source>
        <strain evidence="1">PWHHKU_190912</strain>
    </source>
</reference>
<evidence type="ECO:0000313" key="2">
    <source>
        <dbReference type="Proteomes" id="UP001148838"/>
    </source>
</evidence>
<evidence type="ECO:0000313" key="1">
    <source>
        <dbReference type="EMBL" id="KAJ4433229.1"/>
    </source>
</evidence>